<reference evidence="8 9" key="1">
    <citation type="submission" date="2019-04" db="EMBL/GenBank/DDBJ databases">
        <title>Cohnella sp. nov. isolated from preserved vegetables.</title>
        <authorList>
            <person name="Lin S.-Y."/>
            <person name="Hung M.-H."/>
            <person name="Young C.-C."/>
        </authorList>
    </citation>
    <scope>NUCLEOTIDE SEQUENCE [LARGE SCALE GENOMIC DNA]</scope>
    <source>
        <strain evidence="8 9">CC-MHH1044</strain>
    </source>
</reference>
<feature type="region of interest" description="Disordered" evidence="6">
    <location>
        <begin position="36"/>
        <end position="60"/>
    </location>
</feature>
<feature type="chain" id="PRO_5020286495" evidence="7">
    <location>
        <begin position="31"/>
        <end position="528"/>
    </location>
</feature>
<keyword evidence="5" id="KW-0449">Lipoprotein</keyword>
<dbReference type="PANTHER" id="PTHR43649">
    <property type="entry name" value="ARABINOSE-BINDING PROTEIN-RELATED"/>
    <property type="match status" value="1"/>
</dbReference>
<keyword evidence="9" id="KW-1185">Reference proteome</keyword>
<evidence type="ECO:0000256" key="4">
    <source>
        <dbReference type="ARBA" id="ARBA00023139"/>
    </source>
</evidence>
<sequence length="528" mass="57974">MSYPLSQGGLAVKKIGMLLASVLIMGTALAGCGSDGNSNSGSAGSGSTGGSPAASGSAAKDDHSKKLSLTMMVSTAAGGGWTDDHPMVKYLNDKFNVDLKFQWVPGDSYNEKLNVLAASNDFPDVFQIWDASTYSKWMKKGVFLDLKPILSDYPNIVNNVTDEALAMMNPKDKVYGLPMYAPAFRSNLSIRQDWLDKLGLKTPETVDEFYQVAKAFTTEDPDGNGKQDTIGFSMSISTAGEIIGIDYLKGAFGLANAWKLEDGKLVPQQTQTEEWKALATYLRQAYADGVLDKDFAVNKERDPWNKLEGNTNGIAEVNPNEVYKQSLPVLQKLAPEADIVQLAPPAGPTGIRAANTITSTTKIVLNAKLSEEKQQRILEIIDYMFSDEGYLWSKNGIEGIHYEKNGDTYEKLDAFDSDRPQILSTWFIRRFDPSIQIRLWDEQEYADKVMAWFENTEPYRWTNPAAGLISETYSKSGIQLDQKFTAAIVKVITGSEPVESIDAASKAWLAGGGDKIIEETNALYAELN</sequence>
<dbReference type="InterPro" id="IPR050490">
    <property type="entry name" value="Bact_solute-bd_prot1"/>
</dbReference>
<protein>
    <submittedName>
        <fullName evidence="8">Extracellular solute-binding protein</fullName>
    </submittedName>
</protein>
<dbReference type="Gene3D" id="3.40.190.10">
    <property type="entry name" value="Periplasmic binding protein-like II"/>
    <property type="match status" value="2"/>
</dbReference>
<evidence type="ECO:0000256" key="1">
    <source>
        <dbReference type="ARBA" id="ARBA00022475"/>
    </source>
</evidence>
<keyword evidence="1" id="KW-1003">Cell membrane</keyword>
<feature type="signal peptide" evidence="7">
    <location>
        <begin position="1"/>
        <end position="30"/>
    </location>
</feature>
<evidence type="ECO:0000313" key="9">
    <source>
        <dbReference type="Proteomes" id="UP000310636"/>
    </source>
</evidence>
<keyword evidence="2 7" id="KW-0732">Signal</keyword>
<keyword evidence="4" id="KW-0564">Palmitate</keyword>
<name>A0A4S4CES4_9BACL</name>
<gene>
    <name evidence="8" type="ORF">E6C55_00590</name>
</gene>
<evidence type="ECO:0000256" key="3">
    <source>
        <dbReference type="ARBA" id="ARBA00023136"/>
    </source>
</evidence>
<dbReference type="Proteomes" id="UP000310636">
    <property type="component" value="Unassembled WGS sequence"/>
</dbReference>
<dbReference type="InterPro" id="IPR006059">
    <property type="entry name" value="SBP"/>
</dbReference>
<evidence type="ECO:0000256" key="2">
    <source>
        <dbReference type="ARBA" id="ARBA00022729"/>
    </source>
</evidence>
<keyword evidence="3" id="KW-0472">Membrane</keyword>
<accession>A0A4S4CES4</accession>
<dbReference type="SUPFAM" id="SSF53850">
    <property type="entry name" value="Periplasmic binding protein-like II"/>
    <property type="match status" value="1"/>
</dbReference>
<proteinExistence type="predicted"/>
<dbReference type="Pfam" id="PF01547">
    <property type="entry name" value="SBP_bac_1"/>
    <property type="match status" value="1"/>
</dbReference>
<evidence type="ECO:0000256" key="5">
    <source>
        <dbReference type="ARBA" id="ARBA00023288"/>
    </source>
</evidence>
<dbReference type="EMBL" id="SSOB01000001">
    <property type="protein sequence ID" value="THF84515.1"/>
    <property type="molecule type" value="Genomic_DNA"/>
</dbReference>
<evidence type="ECO:0000313" key="8">
    <source>
        <dbReference type="EMBL" id="THF84515.1"/>
    </source>
</evidence>
<dbReference type="AlphaFoldDB" id="A0A4S4CES4"/>
<evidence type="ECO:0000256" key="6">
    <source>
        <dbReference type="SAM" id="MobiDB-lite"/>
    </source>
</evidence>
<evidence type="ECO:0000256" key="7">
    <source>
        <dbReference type="SAM" id="SignalP"/>
    </source>
</evidence>
<organism evidence="8 9">
    <name type="scientific">Cohnella fermenti</name>
    <dbReference type="NCBI Taxonomy" id="2565925"/>
    <lineage>
        <taxon>Bacteria</taxon>
        <taxon>Bacillati</taxon>
        <taxon>Bacillota</taxon>
        <taxon>Bacilli</taxon>
        <taxon>Bacillales</taxon>
        <taxon>Paenibacillaceae</taxon>
        <taxon>Cohnella</taxon>
    </lineage>
</organism>
<comment type="caution">
    <text evidence="8">The sequence shown here is derived from an EMBL/GenBank/DDBJ whole genome shotgun (WGS) entry which is preliminary data.</text>
</comment>
<dbReference type="OrthoDB" id="9787283at2"/>
<dbReference type="PANTHER" id="PTHR43649:SF33">
    <property type="entry name" value="POLYGALACTURONAN_RHAMNOGALACTURONAN-BINDING PROTEIN YTCQ"/>
    <property type="match status" value="1"/>
</dbReference>